<dbReference type="InterPro" id="IPR027417">
    <property type="entry name" value="P-loop_NTPase"/>
</dbReference>
<dbReference type="Pfam" id="PF00308">
    <property type="entry name" value="Bac_DnaA"/>
    <property type="match status" value="1"/>
</dbReference>
<evidence type="ECO:0000259" key="1">
    <source>
        <dbReference type="Pfam" id="PF00308"/>
    </source>
</evidence>
<evidence type="ECO:0000313" key="3">
    <source>
        <dbReference type="EMBL" id="GAA3959344.1"/>
    </source>
</evidence>
<feature type="domain" description="Chromosomal replication initiator protein DnaA ATPAse" evidence="1">
    <location>
        <begin position="100"/>
        <end position="158"/>
    </location>
</feature>
<dbReference type="SUPFAM" id="SSF52540">
    <property type="entry name" value="P-loop containing nucleoside triphosphate hydrolases"/>
    <property type="match status" value="1"/>
</dbReference>
<protein>
    <submittedName>
        <fullName evidence="3">DnaA regulatory inactivator Hda</fullName>
    </submittedName>
</protein>
<evidence type="ECO:0000313" key="4">
    <source>
        <dbReference type="Proteomes" id="UP001501337"/>
    </source>
</evidence>
<dbReference type="InterPro" id="IPR013317">
    <property type="entry name" value="DnaA_dom"/>
</dbReference>
<dbReference type="EMBL" id="BAABBO010000007">
    <property type="protein sequence ID" value="GAA3959344.1"/>
    <property type="molecule type" value="Genomic_DNA"/>
</dbReference>
<sequence length="236" mass="26149">MTAPVAAPDLSSQLTLGLALGTQASFANAVDSKKPVQAMLERQWSGAGSAVFLHGEPASGKSWLLYASVASLPASDAACLDLAELKQAGNARMLDDLDGFGLLCLDNVDLVAGLEDYEEHLFHLVNRYRDAEKHLVLAARQSPRALDIRLRDLASRLNAMQVIRLPRPDDTELLWLMTFKLKERGLEFDAALPQYLLLRLPRDMHSVDAALEQIDRAAWTYKRSLTLPFVRKVLGW</sequence>
<gene>
    <name evidence="3" type="primary">hda</name>
    <name evidence="3" type="ORF">GCM10022278_17030</name>
</gene>
<evidence type="ECO:0000259" key="2">
    <source>
        <dbReference type="Pfam" id="PF22688"/>
    </source>
</evidence>
<organism evidence="3 4">
    <name type="scientific">Allohahella marinimesophila</name>
    <dbReference type="NCBI Taxonomy" id="1054972"/>
    <lineage>
        <taxon>Bacteria</taxon>
        <taxon>Pseudomonadati</taxon>
        <taxon>Pseudomonadota</taxon>
        <taxon>Gammaproteobacteria</taxon>
        <taxon>Oceanospirillales</taxon>
        <taxon>Hahellaceae</taxon>
        <taxon>Allohahella</taxon>
    </lineage>
</organism>
<comment type="caution">
    <text evidence="3">The sequence shown here is derived from an EMBL/GenBank/DDBJ whole genome shotgun (WGS) entry which is preliminary data.</text>
</comment>
<keyword evidence="4" id="KW-1185">Reference proteome</keyword>
<accession>A0ABP7P3X2</accession>
<dbReference type="Proteomes" id="UP001501337">
    <property type="component" value="Unassembled WGS sequence"/>
</dbReference>
<dbReference type="InterPro" id="IPR055199">
    <property type="entry name" value="Hda_lid"/>
</dbReference>
<dbReference type="Gene3D" id="3.40.50.300">
    <property type="entry name" value="P-loop containing nucleotide triphosphate hydrolases"/>
    <property type="match status" value="1"/>
</dbReference>
<dbReference type="PANTHER" id="PTHR30050">
    <property type="entry name" value="CHROMOSOMAL REPLICATION INITIATOR PROTEIN DNAA"/>
    <property type="match status" value="1"/>
</dbReference>
<proteinExistence type="predicted"/>
<dbReference type="Pfam" id="PF22688">
    <property type="entry name" value="Hda_lid"/>
    <property type="match status" value="1"/>
</dbReference>
<feature type="domain" description="Hda lid" evidence="2">
    <location>
        <begin position="176"/>
        <end position="234"/>
    </location>
</feature>
<dbReference type="Gene3D" id="1.10.8.60">
    <property type="match status" value="1"/>
</dbReference>
<name>A0ABP7P3X2_9GAMM</name>
<dbReference type="PANTHER" id="PTHR30050:SF5">
    <property type="entry name" value="DNAA REGULATORY INACTIVATOR HDA"/>
    <property type="match status" value="1"/>
</dbReference>
<reference evidence="4" key="1">
    <citation type="journal article" date="2019" name="Int. J. Syst. Evol. Microbiol.">
        <title>The Global Catalogue of Microorganisms (GCM) 10K type strain sequencing project: providing services to taxonomists for standard genome sequencing and annotation.</title>
        <authorList>
            <consortium name="The Broad Institute Genomics Platform"/>
            <consortium name="The Broad Institute Genome Sequencing Center for Infectious Disease"/>
            <person name="Wu L."/>
            <person name="Ma J."/>
        </authorList>
    </citation>
    <scope>NUCLEOTIDE SEQUENCE [LARGE SCALE GENOMIC DNA]</scope>
    <source>
        <strain evidence="4">JCM 17555</strain>
    </source>
</reference>